<organism evidence="1 2">
    <name type="scientific">Ralstonia mannitolilytica</name>
    <dbReference type="NCBI Taxonomy" id="105219"/>
    <lineage>
        <taxon>Bacteria</taxon>
        <taxon>Pseudomonadati</taxon>
        <taxon>Pseudomonadota</taxon>
        <taxon>Betaproteobacteria</taxon>
        <taxon>Burkholderiales</taxon>
        <taxon>Burkholderiaceae</taxon>
        <taxon>Ralstonia</taxon>
    </lineage>
</organism>
<dbReference type="EMBL" id="CATVXE010000046">
    <property type="protein sequence ID" value="CAJ0698252.1"/>
    <property type="molecule type" value="Genomic_DNA"/>
</dbReference>
<comment type="caution">
    <text evidence="1">The sequence shown here is derived from an EMBL/GenBank/DDBJ whole genome shotgun (WGS) entry which is preliminary data.</text>
</comment>
<dbReference type="RefSeq" id="WP_222329259.1">
    <property type="nucleotide sequence ID" value="NZ_CATVXE010000046.1"/>
</dbReference>
<protein>
    <recommendedName>
        <fullName evidence="3">DUF4868 domain-containing protein</fullName>
    </recommendedName>
</protein>
<accession>A0AAD2EQE4</accession>
<dbReference type="Proteomes" id="UP001190002">
    <property type="component" value="Unassembled WGS sequence"/>
</dbReference>
<gene>
    <name evidence="1" type="ORF">R77591_04951</name>
</gene>
<proteinExistence type="predicted"/>
<evidence type="ECO:0000313" key="2">
    <source>
        <dbReference type="Proteomes" id="UP001190002"/>
    </source>
</evidence>
<sequence length="307" mass="34175">MNFDFNFDDIQHQELLVAFGDQDNFSQLVIDARVQACLKSMLEDTAARFELLSYDEIPVYELAEKYSTEEMVRASLEVEEYANLRALFDLAGVEQDNDVINDIARVSYYVYKAVDGQERRLVGVKKAQHFKGLASAHGRLISWVNDSLTIMDKPVFKLDRDFDLVITSTEVFAIRPNTLAFVAEVGDAATAAAGERLKGIGQVIPFLALDALQQYVLTHKRGAHLVSAISGRDDLNKFSKEKLESACAELGIQMELVDDKLSPLAGHELALLELLDNRRYVTSLTEDAPKVFVAAARRQVRQAANGG</sequence>
<reference evidence="1" key="1">
    <citation type="submission" date="2023-07" db="EMBL/GenBank/DDBJ databases">
        <authorList>
            <person name="Peeters C."/>
        </authorList>
    </citation>
    <scope>NUCLEOTIDE SEQUENCE</scope>
    <source>
        <strain evidence="1">R-77591</strain>
    </source>
</reference>
<evidence type="ECO:0000313" key="1">
    <source>
        <dbReference type="EMBL" id="CAJ0698252.1"/>
    </source>
</evidence>
<name>A0AAD2EQE4_9RALS</name>
<evidence type="ECO:0008006" key="3">
    <source>
        <dbReference type="Google" id="ProtNLM"/>
    </source>
</evidence>
<dbReference type="AlphaFoldDB" id="A0AAD2EQE4"/>